<dbReference type="GO" id="GO:0098552">
    <property type="term" value="C:side of membrane"/>
    <property type="evidence" value="ECO:0007669"/>
    <property type="project" value="UniProtKB-KW"/>
</dbReference>
<dbReference type="PANTHER" id="PTHR10036">
    <property type="entry name" value="CD59 GLYCOPROTEIN"/>
    <property type="match status" value="1"/>
</dbReference>
<accession>Q4TBG8</accession>
<evidence type="ECO:0000256" key="2">
    <source>
        <dbReference type="ARBA" id="ARBA00023157"/>
    </source>
</evidence>
<dbReference type="SUPFAM" id="SSF57302">
    <property type="entry name" value="Snake toxin-like"/>
    <property type="match status" value="1"/>
</dbReference>
<dbReference type="AlphaFoldDB" id="Q4TBG8"/>
<gene>
    <name evidence="5" type="ORF">GSTENG00003760001</name>
    <name evidence="6" type="ORF">GSTENG00003763001</name>
</gene>
<protein>
    <submittedName>
        <fullName evidence="6">(spotted green pufferfish) hypothetical protein</fullName>
    </submittedName>
</protein>
<keyword evidence="1 3" id="KW-0732">Signal</keyword>
<evidence type="ECO:0000256" key="1">
    <source>
        <dbReference type="ARBA" id="ARBA00022729"/>
    </source>
</evidence>
<sequence length="116" mass="12592">MKRGLFLLLCLGVLHAGSGLSCYRCSDYTGRCTTEQECTYEDACISLTDRDGKSTSQCIRYTDCDISRLGQVFPTKSSFSFRCCSSNLCNAASAVTAATPALALASLLVSAWWCWS</sequence>
<dbReference type="SMART" id="SM00134">
    <property type="entry name" value="LU"/>
    <property type="match status" value="1"/>
</dbReference>
<dbReference type="OrthoDB" id="10011411at2759"/>
<organism evidence="6">
    <name type="scientific">Tetraodon nigroviridis</name>
    <name type="common">Spotted green pufferfish</name>
    <name type="synonym">Chelonodon nigroviridis</name>
    <dbReference type="NCBI Taxonomy" id="99883"/>
    <lineage>
        <taxon>Eukaryota</taxon>
        <taxon>Metazoa</taxon>
        <taxon>Chordata</taxon>
        <taxon>Craniata</taxon>
        <taxon>Vertebrata</taxon>
        <taxon>Euteleostomi</taxon>
        <taxon>Actinopterygii</taxon>
        <taxon>Neopterygii</taxon>
        <taxon>Teleostei</taxon>
        <taxon>Neoteleostei</taxon>
        <taxon>Acanthomorphata</taxon>
        <taxon>Eupercaria</taxon>
        <taxon>Tetraodontiformes</taxon>
        <taxon>Tetradontoidea</taxon>
        <taxon>Tetraodontidae</taxon>
        <taxon>Tetraodon</taxon>
    </lineage>
</organism>
<evidence type="ECO:0000313" key="5">
    <source>
        <dbReference type="EMBL" id="CAF89761.1"/>
    </source>
</evidence>
<comment type="caution">
    <text evidence="6">The sequence shown here is derived from an EMBL/GenBank/DDBJ whole genome shotgun (WGS) entry which is preliminary data.</text>
</comment>
<evidence type="ECO:0000313" key="6">
    <source>
        <dbReference type="EMBL" id="CAF89764.1"/>
    </source>
</evidence>
<proteinExistence type="predicted"/>
<dbReference type="KEGG" id="tng:GSTEN00003763G001"/>
<dbReference type="PROSITE" id="PS51257">
    <property type="entry name" value="PROKAR_LIPOPROTEIN"/>
    <property type="match status" value="1"/>
</dbReference>
<dbReference type="InterPro" id="IPR016054">
    <property type="entry name" value="LY6_UPA_recep-like"/>
</dbReference>
<evidence type="ECO:0000256" key="3">
    <source>
        <dbReference type="SAM" id="SignalP"/>
    </source>
</evidence>
<keyword evidence="2" id="KW-1015">Disulfide bond</keyword>
<feature type="domain" description="UPAR/Ly6" evidence="4">
    <location>
        <begin position="20"/>
        <end position="103"/>
    </location>
</feature>
<dbReference type="InterPro" id="IPR045860">
    <property type="entry name" value="Snake_toxin-like_sf"/>
</dbReference>
<dbReference type="KEGG" id="tng:GSTEN00003760G001"/>
<dbReference type="PANTHER" id="PTHR10036:SF13">
    <property type="entry name" value="CD59 MOLECULE (CD59 BLOOD GROUP)"/>
    <property type="match status" value="1"/>
</dbReference>
<feature type="signal peptide" evidence="3">
    <location>
        <begin position="1"/>
        <end position="19"/>
    </location>
</feature>
<dbReference type="Gene3D" id="2.10.60.10">
    <property type="entry name" value="CD59"/>
    <property type="match status" value="1"/>
</dbReference>
<feature type="chain" id="PRO_5010138857" evidence="3">
    <location>
        <begin position="20"/>
        <end position="116"/>
    </location>
</feature>
<dbReference type="EMBL" id="CAAE01007124">
    <property type="protein sequence ID" value="CAF89761.1"/>
    <property type="molecule type" value="Genomic_DNA"/>
</dbReference>
<evidence type="ECO:0000259" key="4">
    <source>
        <dbReference type="SMART" id="SM00134"/>
    </source>
</evidence>
<reference evidence="6" key="2">
    <citation type="submission" date="2004-02" db="EMBL/GenBank/DDBJ databases">
        <authorList>
            <consortium name="Genoscope"/>
            <consortium name="Whitehead Institute Centre for Genome Research"/>
        </authorList>
    </citation>
    <scope>NUCLEOTIDE SEQUENCE</scope>
</reference>
<name>Q4TBG8_TETNG</name>
<reference evidence="6" key="1">
    <citation type="journal article" date="2004" name="Nature">
        <title>Genome duplication in the teleost fish Tetraodon nigroviridis reveals the early vertebrate proto-karyotype.</title>
        <authorList>
            <person name="Jaillon O."/>
            <person name="Aury J.-M."/>
            <person name="Brunet F."/>
            <person name="Petit J.-L."/>
            <person name="Stange-Thomann N."/>
            <person name="Mauceli E."/>
            <person name="Bouneau L."/>
            <person name="Fischer C."/>
            <person name="Ozouf-Costaz C."/>
            <person name="Bernot A."/>
            <person name="Nicaud S."/>
            <person name="Jaffe D."/>
            <person name="Fisher S."/>
            <person name="Lutfalla G."/>
            <person name="Dossat C."/>
            <person name="Segurens B."/>
            <person name="Dasilva C."/>
            <person name="Salanoubat M."/>
            <person name="Levy M."/>
            <person name="Boudet N."/>
            <person name="Castellano S."/>
            <person name="Anthouard V."/>
            <person name="Jubin C."/>
            <person name="Castelli V."/>
            <person name="Katinka M."/>
            <person name="Vacherie B."/>
            <person name="Biemont C."/>
            <person name="Skalli Z."/>
            <person name="Cattolico L."/>
            <person name="Poulain J."/>
            <person name="De Berardinis V."/>
            <person name="Cruaud C."/>
            <person name="Duprat S."/>
            <person name="Brottier P."/>
            <person name="Coutanceau J.-P."/>
            <person name="Gouzy J."/>
            <person name="Parra G."/>
            <person name="Lardier G."/>
            <person name="Chapple C."/>
            <person name="McKernan K.J."/>
            <person name="McEwan P."/>
            <person name="Bosak S."/>
            <person name="Kellis M."/>
            <person name="Volff J.-N."/>
            <person name="Guigo R."/>
            <person name="Zody M.C."/>
            <person name="Mesirov J."/>
            <person name="Lindblad-Toh K."/>
            <person name="Birren B."/>
            <person name="Nusbaum C."/>
            <person name="Kahn D."/>
            <person name="Robinson-Rechavi M."/>
            <person name="Laudet V."/>
            <person name="Schachter V."/>
            <person name="Quetier F."/>
            <person name="Saurin W."/>
            <person name="Scarpelli C."/>
            <person name="Wincker P."/>
            <person name="Lander E.S."/>
            <person name="Weissenbach J."/>
            <person name="Roest Crollius H."/>
        </authorList>
    </citation>
    <scope>NUCLEOTIDE SEQUENCE [LARGE SCALE GENOMIC DNA]</scope>
</reference>
<dbReference type="EMBL" id="CAAE01007124">
    <property type="protein sequence ID" value="CAF89764.1"/>
    <property type="molecule type" value="Genomic_DNA"/>
</dbReference>